<proteinExistence type="predicted"/>
<reference evidence="1 2" key="1">
    <citation type="journal article" date="2012" name="J. Bacteriol.">
        <title>Draft Genome Sequence of Mesorhizobium alhagi CCNWXJ12-2T, a Novel Salt-Resistant Species Isolated from the Desert of Northwestern China.</title>
        <authorList>
            <person name="Zhou M."/>
            <person name="Chen W."/>
            <person name="Chen H."/>
            <person name="Wei G."/>
        </authorList>
    </citation>
    <scope>NUCLEOTIDE SEQUENCE [LARGE SCALE GENOMIC DNA]</scope>
    <source>
        <strain evidence="1 2">CCNWXJ12-2</strain>
    </source>
</reference>
<dbReference type="Pfam" id="PF23812">
    <property type="entry name" value="Phage_TAC_18"/>
    <property type="match status" value="1"/>
</dbReference>
<dbReference type="InterPro" id="IPR056919">
    <property type="entry name" value="Phage_TAC_18"/>
</dbReference>
<organism evidence="1 2">
    <name type="scientific">Mesorhizobium alhagi CCNWXJ12-2</name>
    <dbReference type="NCBI Taxonomy" id="1107882"/>
    <lineage>
        <taxon>Bacteria</taxon>
        <taxon>Pseudomonadati</taxon>
        <taxon>Pseudomonadota</taxon>
        <taxon>Alphaproteobacteria</taxon>
        <taxon>Hyphomicrobiales</taxon>
        <taxon>Phyllobacteriaceae</taxon>
        <taxon>Allomesorhizobium</taxon>
    </lineage>
</organism>
<sequence length="101" mass="11793">MQRLAEENPDEAEFIAIDDQPEEAESEPWHSLYWRAWDALRFDRQFGAFGGETPIPYAAISQYARDNDIIGADFSLFRRMLSAIDDEWLEHVARKQKEAET</sequence>
<dbReference type="AlphaFoldDB" id="H0HQT4"/>
<evidence type="ECO:0000313" key="1">
    <source>
        <dbReference type="EMBL" id="EHK56898.1"/>
    </source>
</evidence>
<dbReference type="Proteomes" id="UP000003250">
    <property type="component" value="Unassembled WGS sequence"/>
</dbReference>
<dbReference type="EMBL" id="AHAM01000096">
    <property type="protein sequence ID" value="EHK56898.1"/>
    <property type="molecule type" value="Genomic_DNA"/>
</dbReference>
<evidence type="ECO:0000313" key="2">
    <source>
        <dbReference type="Proteomes" id="UP000003250"/>
    </source>
</evidence>
<dbReference type="PATRIC" id="fig|1107882.3.peg.2462"/>
<dbReference type="OrthoDB" id="8099831at2"/>
<name>H0HQT4_9HYPH</name>
<protein>
    <submittedName>
        <fullName evidence="1">Uncharacterized protein</fullName>
    </submittedName>
</protein>
<keyword evidence="2" id="KW-1185">Reference proteome</keyword>
<gene>
    <name evidence="1" type="ORF">MAXJ12_12572</name>
</gene>
<dbReference type="RefSeq" id="WP_008836144.1">
    <property type="nucleotide sequence ID" value="NZ_AHAM01000096.1"/>
</dbReference>
<accession>H0HQT4</accession>